<feature type="domain" description="DprA winged helix" evidence="3">
    <location>
        <begin position="294"/>
        <end position="352"/>
    </location>
</feature>
<dbReference type="InterPro" id="IPR036388">
    <property type="entry name" value="WH-like_DNA-bd_sf"/>
</dbReference>
<gene>
    <name evidence="4" type="ORF">WBAF_0747</name>
</gene>
<dbReference type="InterPro" id="IPR003488">
    <property type="entry name" value="DprA"/>
</dbReference>
<reference evidence="4" key="1">
    <citation type="submission" date="2018-04" db="EMBL/GenBank/DDBJ databases">
        <authorList>
            <person name="Go L.Y."/>
            <person name="Mitchell J.A."/>
        </authorList>
    </citation>
    <scope>NUCLEOTIDE SEQUENCE</scope>
    <source>
        <strain evidence="4">WBAF</strain>
    </source>
</reference>
<dbReference type="AlphaFoldDB" id="A0A3B0J0S0"/>
<organism evidence="4">
    <name type="scientific">Wolbachia endosymbiont of Aleurodicus floccissimus</name>
    <dbReference type="NCBI Taxonomy" id="2152762"/>
    <lineage>
        <taxon>Bacteria</taxon>
        <taxon>Pseudomonadati</taxon>
        <taxon>Pseudomonadota</taxon>
        <taxon>Alphaproteobacteria</taxon>
        <taxon>Rickettsiales</taxon>
        <taxon>Anaplasmataceae</taxon>
        <taxon>Wolbachieae</taxon>
        <taxon>Wolbachia</taxon>
    </lineage>
</organism>
<dbReference type="EMBL" id="OUNF01000192">
    <property type="protein sequence ID" value="SPP34065.1"/>
    <property type="molecule type" value="Genomic_DNA"/>
</dbReference>
<accession>A0A3B0J0S0</accession>
<evidence type="ECO:0000256" key="1">
    <source>
        <dbReference type="ARBA" id="ARBA00006525"/>
    </source>
</evidence>
<evidence type="ECO:0000259" key="2">
    <source>
        <dbReference type="Pfam" id="PF02481"/>
    </source>
</evidence>
<evidence type="ECO:0000313" key="4">
    <source>
        <dbReference type="EMBL" id="SPP34065.1"/>
    </source>
</evidence>
<dbReference type="InterPro" id="IPR057666">
    <property type="entry name" value="DrpA_SLOG"/>
</dbReference>
<sequence length="358" mass="39168">MKINKLNNEELEIWLSLSRTVGPVKFFSILRACGSLDEVLKYLNKLINKDYGVQNAQEEIKNAEKIGAKIIPACDPDYPDILRNITSCPPVITTLGDISLLSREIIAIIGGRNSSINGRNFANKLALDLSEVGFIVISGLARGIDTAANSVIYKNYPTIAVTASGIDVVYPKENFDLYKKITENGGLVITELPFATKPKPQYFPQRNRIISGLSLGVVVIEASRRSGSLITADFALNQGREVFAVSGFPLDSRCSGSNYLIKNGAKLVESADDIIESVRFSLPLQQKSLFDTVADQKQEKLQQAKSVIVDHINSVPVDIDELILASGLSTNIALMALLELELENKIERSPGNKISLIF</sequence>
<dbReference type="SUPFAM" id="SSF102405">
    <property type="entry name" value="MCP/YpsA-like"/>
    <property type="match status" value="1"/>
</dbReference>
<dbReference type="GO" id="GO:0009294">
    <property type="term" value="P:DNA-mediated transformation"/>
    <property type="evidence" value="ECO:0007669"/>
    <property type="project" value="InterPro"/>
</dbReference>
<dbReference type="Gene3D" id="3.40.50.450">
    <property type="match status" value="1"/>
</dbReference>
<dbReference type="InterPro" id="IPR041614">
    <property type="entry name" value="DprA_WH"/>
</dbReference>
<dbReference type="PANTHER" id="PTHR43022">
    <property type="entry name" value="PROTEIN SMF"/>
    <property type="match status" value="1"/>
</dbReference>
<dbReference type="Pfam" id="PF02481">
    <property type="entry name" value="DNA_processg_A"/>
    <property type="match status" value="1"/>
</dbReference>
<dbReference type="NCBIfam" id="TIGR00732">
    <property type="entry name" value="dprA"/>
    <property type="match status" value="1"/>
</dbReference>
<dbReference type="Pfam" id="PF17782">
    <property type="entry name" value="WHD_DprA"/>
    <property type="match status" value="1"/>
</dbReference>
<comment type="similarity">
    <text evidence="1">Belongs to the DprA/Smf family.</text>
</comment>
<evidence type="ECO:0000259" key="3">
    <source>
        <dbReference type="Pfam" id="PF17782"/>
    </source>
</evidence>
<name>A0A3B0J0S0_9RICK</name>
<dbReference type="PANTHER" id="PTHR43022:SF1">
    <property type="entry name" value="PROTEIN SMF"/>
    <property type="match status" value="1"/>
</dbReference>
<protein>
    <submittedName>
        <fullName evidence="4">Uncharacterized protein</fullName>
    </submittedName>
</protein>
<dbReference type="Gene3D" id="1.10.10.10">
    <property type="entry name" value="Winged helix-like DNA-binding domain superfamily/Winged helix DNA-binding domain"/>
    <property type="match status" value="1"/>
</dbReference>
<proteinExistence type="inferred from homology"/>
<feature type="domain" description="Smf/DprA SLOG" evidence="2">
    <location>
        <begin position="70"/>
        <end position="278"/>
    </location>
</feature>